<keyword evidence="12" id="KW-0175">Coiled coil</keyword>
<dbReference type="GO" id="GO:0043410">
    <property type="term" value="P:positive regulation of MAPK cascade"/>
    <property type="evidence" value="ECO:0000318"/>
    <property type="project" value="GO_Central"/>
</dbReference>
<reference evidence="15" key="2">
    <citation type="submission" date="2022-06" db="UniProtKB">
        <authorList>
            <consortium name="EnsemblMetazoa"/>
        </authorList>
    </citation>
    <scope>IDENTIFICATION</scope>
    <source>
        <strain evidence="15">PS312</strain>
    </source>
</reference>
<feature type="compositionally biased region" description="Basic and acidic residues" evidence="13">
    <location>
        <begin position="308"/>
        <end position="358"/>
    </location>
</feature>
<dbReference type="GO" id="GO:0071230">
    <property type="term" value="P:cellular response to amino acid stimulus"/>
    <property type="evidence" value="ECO:0000318"/>
    <property type="project" value="GO_Central"/>
</dbReference>
<keyword evidence="14" id="KW-1133">Transmembrane helix</keyword>
<evidence type="ECO:0000256" key="7">
    <source>
        <dbReference type="ARBA" id="ARBA00023136"/>
    </source>
</evidence>
<dbReference type="GO" id="GO:0031902">
    <property type="term" value="C:late endosome membrane"/>
    <property type="evidence" value="ECO:0007669"/>
    <property type="project" value="UniProtKB-SubCell"/>
</dbReference>
<evidence type="ECO:0000256" key="6">
    <source>
        <dbReference type="ARBA" id="ARBA00022753"/>
    </source>
</evidence>
<name>A0A2A6CG71_PRIPA</name>
<dbReference type="GO" id="GO:0016197">
    <property type="term" value="P:endosomal transport"/>
    <property type="evidence" value="ECO:0007669"/>
    <property type="project" value="InterPro"/>
</dbReference>
<sequence>MGREMRLLQSLQRESNNIFIRTIPFTLHSFFTSSPHFLHLLRSRSVRSSISVTKIEPVEDAERAALDKRIQEITEQLGRLDSNNPSQFRARQMLEKELKDIRKGKIKMKTASTKSPDVSVVEKRGVKTCKDLETDESIRIREEGARKKKRGCLEHINEQQRRLEELKEKIAMEEETRKRVQEVIRTIMDMRTTMNMEINKLAETTRAELALIAKKLEHHDQDLKLRKEIHTRFRKEQQANGATLTAKFLSAITKFLWYLLFIVAIIRDKCVRPTKRYFSAERVDGSAENIGSKENDNSKESTNNSNEATDKLKEKEEGVIETKKVREGNRESPETGKRSWRRDSGRSKVRKSTGEGRHNLLTSQGQTLENSALSGAEILAKNRFRRDVIWSQRYIYDQNEFAHRHQHPREPQILLILKFRELAFLTCARLILILSTVPSTASLAIFGLLVVFVAATPCPEPLPCTHPNLLTSGLGKSSEWIIEEAVAPYPEGMSGLERLFRCCCGSGEEETDSSVPYERLDNTVLVRDRSFGHNNFSDSAADLRDLSPAHSSLHDSQSNLPQRSKKEQEEEALNAIIDNTQSNIIDVTHLENAELNTGEFVARQRKYEEAVRQHDTRLAKGSPASAANKESIASSEAAAARVTSALTDSLAIKTTRPLIVHMDA</sequence>
<evidence type="ECO:0000256" key="4">
    <source>
        <dbReference type="ARBA" id="ARBA00016099"/>
    </source>
</evidence>
<feature type="coiled-coil region" evidence="12">
    <location>
        <begin position="149"/>
        <end position="183"/>
    </location>
</feature>
<keyword evidence="5" id="KW-0519">Myristate</keyword>
<keyword evidence="6" id="KW-0967">Endosome</keyword>
<feature type="transmembrane region" description="Helical" evidence="14">
    <location>
        <begin position="430"/>
        <end position="455"/>
    </location>
</feature>
<accession>A0A8R1UK93</accession>
<feature type="transmembrane region" description="Helical" evidence="14">
    <location>
        <begin position="248"/>
        <end position="266"/>
    </location>
</feature>
<dbReference type="PANTHER" id="PTHR13401">
    <property type="entry name" value="RAGULATOR COMPLEX PROTEIN LAMTOR1"/>
    <property type="match status" value="1"/>
</dbReference>
<dbReference type="PANTHER" id="PTHR13401:SF2">
    <property type="entry name" value="RAGULATOR COMPLEX PROTEIN LAMTOR1"/>
    <property type="match status" value="1"/>
</dbReference>
<feature type="compositionally biased region" description="Basic and acidic residues" evidence="13">
    <location>
        <begin position="284"/>
        <end position="299"/>
    </location>
</feature>
<keyword evidence="7 14" id="KW-0472">Membrane</keyword>
<dbReference type="EnsemblMetazoa" id="PPA29209.1">
    <property type="protein sequence ID" value="PPA29209.1"/>
    <property type="gene ID" value="WBGene00118763"/>
</dbReference>
<evidence type="ECO:0000313" key="15">
    <source>
        <dbReference type="EnsemblMetazoa" id="PPA29209.1"/>
    </source>
</evidence>
<keyword evidence="8" id="KW-0564">Palmitate</keyword>
<reference evidence="16" key="1">
    <citation type="journal article" date="2008" name="Nat. Genet.">
        <title>The Pristionchus pacificus genome provides a unique perspective on nematode lifestyle and parasitism.</title>
        <authorList>
            <person name="Dieterich C."/>
            <person name="Clifton S.W."/>
            <person name="Schuster L.N."/>
            <person name="Chinwalla A."/>
            <person name="Delehaunty K."/>
            <person name="Dinkelacker I."/>
            <person name="Fulton L."/>
            <person name="Fulton R."/>
            <person name="Godfrey J."/>
            <person name="Minx P."/>
            <person name="Mitreva M."/>
            <person name="Roeseler W."/>
            <person name="Tian H."/>
            <person name="Witte H."/>
            <person name="Yang S.P."/>
            <person name="Wilson R.K."/>
            <person name="Sommer R.J."/>
        </authorList>
    </citation>
    <scope>NUCLEOTIDE SEQUENCE [LARGE SCALE GENOMIC DNA]</scope>
    <source>
        <strain evidence="16">PS312</strain>
    </source>
</reference>
<feature type="region of interest" description="Disordered" evidence="13">
    <location>
        <begin position="284"/>
        <end position="364"/>
    </location>
</feature>
<comment type="similarity">
    <text evidence="3">Belongs to the LAMTOR1 family.</text>
</comment>
<keyword evidence="9" id="KW-0458">Lysosome</keyword>
<evidence type="ECO:0000313" key="16">
    <source>
        <dbReference type="Proteomes" id="UP000005239"/>
    </source>
</evidence>
<comment type="subcellular location">
    <subcellularLocation>
        <location evidence="2">Late endosome membrane</location>
        <topology evidence="2">Lipid-anchor</topology>
        <orientation evidence="2">Cytoplasmic side</orientation>
    </subcellularLocation>
    <subcellularLocation>
        <location evidence="1">Lysosome membrane</location>
        <topology evidence="1">Lipid-anchor</topology>
        <orientation evidence="1">Cytoplasmic side</orientation>
    </subcellularLocation>
</comment>
<evidence type="ECO:0000256" key="13">
    <source>
        <dbReference type="SAM" id="MobiDB-lite"/>
    </source>
</evidence>
<dbReference type="GO" id="GO:0071986">
    <property type="term" value="C:Ragulator complex"/>
    <property type="evidence" value="ECO:0000318"/>
    <property type="project" value="GO_Central"/>
</dbReference>
<feature type="region of interest" description="Disordered" evidence="13">
    <location>
        <begin position="548"/>
        <end position="570"/>
    </location>
</feature>
<evidence type="ECO:0000256" key="10">
    <source>
        <dbReference type="ARBA" id="ARBA00023288"/>
    </source>
</evidence>
<protein>
    <recommendedName>
        <fullName evidence="4">Ragulator complex protein LAMTOR1</fullName>
    </recommendedName>
    <alternativeName>
        <fullName evidence="11">Late endosomal/lysosomal adaptor and MAPK and MTOR activator 1</fullName>
    </alternativeName>
</protein>
<dbReference type="GO" id="GO:0045121">
    <property type="term" value="C:membrane raft"/>
    <property type="evidence" value="ECO:0007669"/>
    <property type="project" value="InterPro"/>
</dbReference>
<dbReference type="GO" id="GO:0032008">
    <property type="term" value="P:positive regulation of TOR signaling"/>
    <property type="evidence" value="ECO:0007669"/>
    <property type="project" value="InterPro"/>
</dbReference>
<organism evidence="15 16">
    <name type="scientific">Pristionchus pacificus</name>
    <name type="common">Parasitic nematode worm</name>
    <dbReference type="NCBI Taxonomy" id="54126"/>
    <lineage>
        <taxon>Eukaryota</taxon>
        <taxon>Metazoa</taxon>
        <taxon>Ecdysozoa</taxon>
        <taxon>Nematoda</taxon>
        <taxon>Chromadorea</taxon>
        <taxon>Rhabditida</taxon>
        <taxon>Rhabditina</taxon>
        <taxon>Diplogasteromorpha</taxon>
        <taxon>Diplogasteroidea</taxon>
        <taxon>Neodiplogasteridae</taxon>
        <taxon>Pristionchus</taxon>
    </lineage>
</organism>
<evidence type="ECO:0000256" key="12">
    <source>
        <dbReference type="SAM" id="Coils"/>
    </source>
</evidence>
<dbReference type="Pfam" id="PF15454">
    <property type="entry name" value="LAMTOR"/>
    <property type="match status" value="1"/>
</dbReference>
<evidence type="ECO:0000256" key="1">
    <source>
        <dbReference type="ARBA" id="ARBA00004122"/>
    </source>
</evidence>
<evidence type="ECO:0000256" key="5">
    <source>
        <dbReference type="ARBA" id="ARBA00022707"/>
    </source>
</evidence>
<evidence type="ECO:0000256" key="3">
    <source>
        <dbReference type="ARBA" id="ARBA00010861"/>
    </source>
</evidence>
<accession>A0A2A6CG71</accession>
<keyword evidence="14" id="KW-0812">Transmembrane</keyword>
<evidence type="ECO:0000256" key="11">
    <source>
        <dbReference type="ARBA" id="ARBA00032695"/>
    </source>
</evidence>
<dbReference type="InterPro" id="IPR028209">
    <property type="entry name" value="LAMTOR1/MEH1"/>
</dbReference>
<proteinExistence type="inferred from homology"/>
<dbReference type="AlphaFoldDB" id="A0A2A6CG71"/>
<keyword evidence="16" id="KW-1185">Reference proteome</keyword>
<evidence type="ECO:0000256" key="2">
    <source>
        <dbReference type="ARBA" id="ARBA00004577"/>
    </source>
</evidence>
<dbReference type="GO" id="GO:0007040">
    <property type="term" value="P:lysosome organization"/>
    <property type="evidence" value="ECO:0007669"/>
    <property type="project" value="InterPro"/>
</dbReference>
<evidence type="ECO:0000256" key="14">
    <source>
        <dbReference type="SAM" id="Phobius"/>
    </source>
</evidence>
<dbReference type="Proteomes" id="UP000005239">
    <property type="component" value="Unassembled WGS sequence"/>
</dbReference>
<evidence type="ECO:0000256" key="8">
    <source>
        <dbReference type="ARBA" id="ARBA00023139"/>
    </source>
</evidence>
<dbReference type="GO" id="GO:0042632">
    <property type="term" value="P:cholesterol homeostasis"/>
    <property type="evidence" value="ECO:0007669"/>
    <property type="project" value="InterPro"/>
</dbReference>
<dbReference type="OrthoDB" id="5562028at2759"/>
<dbReference type="GO" id="GO:0001919">
    <property type="term" value="P:regulation of receptor recycling"/>
    <property type="evidence" value="ECO:0000318"/>
    <property type="project" value="GO_Central"/>
</dbReference>
<evidence type="ECO:0000256" key="9">
    <source>
        <dbReference type="ARBA" id="ARBA00023228"/>
    </source>
</evidence>
<keyword evidence="10" id="KW-0449">Lipoprotein</keyword>
<gene>
    <name evidence="15" type="primary">WBGene00118763</name>
</gene>
<dbReference type="GO" id="GO:0005765">
    <property type="term" value="C:lysosomal membrane"/>
    <property type="evidence" value="ECO:0000318"/>
    <property type="project" value="GO_Central"/>
</dbReference>